<keyword evidence="2" id="KW-0418">Kinase</keyword>
<keyword evidence="3" id="KW-1185">Reference proteome</keyword>
<name>A0ABS6G6S1_9FIRM</name>
<evidence type="ECO:0000313" key="3">
    <source>
        <dbReference type="Proteomes" id="UP000779508"/>
    </source>
</evidence>
<comment type="caution">
    <text evidence="2">The sequence shown here is derived from an EMBL/GenBank/DDBJ whole genome shotgun (WGS) entry which is preliminary data.</text>
</comment>
<organism evidence="2 3">
    <name type="scientific">Alkaliphilus flagellatus</name>
    <dbReference type="NCBI Taxonomy" id="2841507"/>
    <lineage>
        <taxon>Bacteria</taxon>
        <taxon>Bacillati</taxon>
        <taxon>Bacillota</taxon>
        <taxon>Clostridia</taxon>
        <taxon>Peptostreptococcales</taxon>
        <taxon>Natronincolaceae</taxon>
        <taxon>Alkaliphilus</taxon>
    </lineage>
</organism>
<feature type="domain" description="Phosphoribulokinase/uridine kinase" evidence="1">
    <location>
        <begin position="19"/>
        <end position="203"/>
    </location>
</feature>
<reference evidence="2 3" key="1">
    <citation type="submission" date="2021-06" db="EMBL/GenBank/DDBJ databases">
        <authorList>
            <person name="Sun Q."/>
            <person name="Li D."/>
        </authorList>
    </citation>
    <scope>NUCLEOTIDE SEQUENCE [LARGE SCALE GENOMIC DNA]</scope>
    <source>
        <strain evidence="2 3">MSJ-5</strain>
    </source>
</reference>
<gene>
    <name evidence="2" type="ORF">KQI88_11760</name>
</gene>
<proteinExistence type="predicted"/>
<dbReference type="InterPro" id="IPR006083">
    <property type="entry name" value="PRK/URK"/>
</dbReference>
<keyword evidence="2" id="KW-0808">Transferase</keyword>
<dbReference type="Pfam" id="PF00485">
    <property type="entry name" value="PRK"/>
    <property type="match status" value="1"/>
</dbReference>
<dbReference type="GO" id="GO:0016301">
    <property type="term" value="F:kinase activity"/>
    <property type="evidence" value="ECO:0007669"/>
    <property type="project" value="UniProtKB-KW"/>
</dbReference>
<dbReference type="EMBL" id="JAHLQK010000004">
    <property type="protein sequence ID" value="MBU5677086.1"/>
    <property type="molecule type" value="Genomic_DNA"/>
</dbReference>
<accession>A0ABS6G6S1</accession>
<dbReference type="PANTHER" id="PTHR10285">
    <property type="entry name" value="URIDINE KINASE"/>
    <property type="match status" value="1"/>
</dbReference>
<evidence type="ECO:0000313" key="2">
    <source>
        <dbReference type="EMBL" id="MBU5677086.1"/>
    </source>
</evidence>
<dbReference type="Proteomes" id="UP000779508">
    <property type="component" value="Unassembled WGS sequence"/>
</dbReference>
<evidence type="ECO:0000259" key="1">
    <source>
        <dbReference type="Pfam" id="PF00485"/>
    </source>
</evidence>
<sequence length="205" mass="24422">MAEIVKTIVNLKNKQSNTIVAIDGLGGSGKTTITKSIAENLKTKGYNPVIIHIDDFIQPKSVRYNKKYEEWFCYYYLQWRYKYLIDNILCPIHEGEKVIDRKIELYHKDTDEYEVKNFKYDSNKSLLLIEGVFLQRPELKNFFNYIIYLDIQKDIRLGRVIKRDKYIGNDQQIVDKYKRRYFPAEEKYISTCCPKDNADLVINYI</sequence>
<protein>
    <submittedName>
        <fullName evidence="2">Uridine kinase</fullName>
    </submittedName>
</protein>
<dbReference type="RefSeq" id="WP_216417537.1">
    <property type="nucleotide sequence ID" value="NZ_JAHLQK010000004.1"/>
</dbReference>